<comment type="caution">
    <text evidence="3">The sequence shown here is derived from an EMBL/GenBank/DDBJ whole genome shotgun (WGS) entry which is preliminary data.</text>
</comment>
<keyword evidence="1" id="KW-0238">DNA-binding</keyword>
<dbReference type="AlphaFoldDB" id="A0A1J4JQU0"/>
<dbReference type="InterPro" id="IPR036390">
    <property type="entry name" value="WH_DNA-bd_sf"/>
</dbReference>
<dbReference type="GO" id="GO:0005634">
    <property type="term" value="C:nucleus"/>
    <property type="evidence" value="ECO:0007669"/>
    <property type="project" value="UniProtKB-SubCell"/>
</dbReference>
<keyword evidence="1" id="KW-0804">Transcription</keyword>
<feature type="domain" description="E2F/DP family winged-helix DNA-binding" evidence="2">
    <location>
        <begin position="3"/>
        <end position="75"/>
    </location>
</feature>
<evidence type="ECO:0000313" key="4">
    <source>
        <dbReference type="Proteomes" id="UP000179807"/>
    </source>
</evidence>
<dbReference type="InterPro" id="IPR036388">
    <property type="entry name" value="WH-like_DNA-bd_sf"/>
</dbReference>
<dbReference type="RefSeq" id="XP_068353022.1">
    <property type="nucleotide sequence ID" value="XM_068494143.1"/>
</dbReference>
<dbReference type="InterPro" id="IPR003316">
    <property type="entry name" value="E2F_WHTH_DNA-bd_dom"/>
</dbReference>
<comment type="similarity">
    <text evidence="1">Belongs to the E2F/DP family.</text>
</comment>
<keyword evidence="1" id="KW-0805">Transcription regulation</keyword>
<evidence type="ECO:0000256" key="1">
    <source>
        <dbReference type="RuleBase" id="RU003796"/>
    </source>
</evidence>
<dbReference type="Pfam" id="PF02319">
    <property type="entry name" value="WHD_E2F_TDP"/>
    <property type="match status" value="1"/>
</dbReference>
<protein>
    <recommendedName>
        <fullName evidence="2">E2F/DP family winged-helix DNA-binding domain-containing protein</fullName>
    </recommendedName>
</protein>
<gene>
    <name evidence="3" type="ORF">TRFO_08190</name>
</gene>
<dbReference type="GO" id="GO:0006355">
    <property type="term" value="P:regulation of DNA-templated transcription"/>
    <property type="evidence" value="ECO:0007669"/>
    <property type="project" value="InterPro"/>
</dbReference>
<evidence type="ECO:0000313" key="3">
    <source>
        <dbReference type="EMBL" id="OHS99885.1"/>
    </source>
</evidence>
<keyword evidence="1" id="KW-0539">Nucleus</keyword>
<keyword evidence="4" id="KW-1185">Reference proteome</keyword>
<evidence type="ECO:0000259" key="2">
    <source>
        <dbReference type="SMART" id="SM01372"/>
    </source>
</evidence>
<sequence>MTHAKSSLKDLTKIIFDKLSERKQITIKDFTSYIMSQYSISIPEPSFRRRIYDVISVFTCLGYAEKNEGNLTWLGKPSHSPKPPSYDQIHKRVLSKEEVLKHKARMLLLYKALEIENSNFHQINDQKAYIPFIYVECPTDSITIEQNNTNTLKMSSSKDMIFLSPSELLEKKTFHVSTIYQALNECPELSQCKELLNIDFSNKKGDDMVYI</sequence>
<dbReference type="Proteomes" id="UP000179807">
    <property type="component" value="Unassembled WGS sequence"/>
</dbReference>
<dbReference type="SUPFAM" id="SSF46785">
    <property type="entry name" value="Winged helix' DNA-binding domain"/>
    <property type="match status" value="1"/>
</dbReference>
<dbReference type="GO" id="GO:0005667">
    <property type="term" value="C:transcription regulator complex"/>
    <property type="evidence" value="ECO:0007669"/>
    <property type="project" value="InterPro"/>
</dbReference>
<name>A0A1J4JQU0_9EUKA</name>
<organism evidence="3 4">
    <name type="scientific">Tritrichomonas foetus</name>
    <dbReference type="NCBI Taxonomy" id="1144522"/>
    <lineage>
        <taxon>Eukaryota</taxon>
        <taxon>Metamonada</taxon>
        <taxon>Parabasalia</taxon>
        <taxon>Tritrichomonadida</taxon>
        <taxon>Tritrichomonadidae</taxon>
        <taxon>Tritrichomonas</taxon>
    </lineage>
</organism>
<dbReference type="GO" id="GO:0003677">
    <property type="term" value="F:DNA binding"/>
    <property type="evidence" value="ECO:0007669"/>
    <property type="project" value="UniProtKB-KW"/>
</dbReference>
<dbReference type="Gene3D" id="1.10.10.10">
    <property type="entry name" value="Winged helix-like DNA-binding domain superfamily/Winged helix DNA-binding domain"/>
    <property type="match status" value="1"/>
</dbReference>
<reference evidence="3" key="1">
    <citation type="submission" date="2016-10" db="EMBL/GenBank/DDBJ databases">
        <authorList>
            <person name="Benchimol M."/>
            <person name="Almeida L.G."/>
            <person name="Vasconcelos A.T."/>
            <person name="Perreira-Neves A."/>
            <person name="Rosa I.A."/>
            <person name="Tasca T."/>
            <person name="Bogo M.R."/>
            <person name="de Souza W."/>
        </authorList>
    </citation>
    <scope>NUCLEOTIDE SEQUENCE [LARGE SCALE GENOMIC DNA]</scope>
    <source>
        <strain evidence="3">K</strain>
    </source>
</reference>
<dbReference type="VEuPathDB" id="TrichDB:TRFO_08190"/>
<accession>A0A1J4JQU0</accession>
<dbReference type="EMBL" id="MLAK01000982">
    <property type="protein sequence ID" value="OHS99885.1"/>
    <property type="molecule type" value="Genomic_DNA"/>
</dbReference>
<comment type="subcellular location">
    <subcellularLocation>
        <location evidence="1">Nucleus</location>
    </subcellularLocation>
</comment>
<dbReference type="GeneID" id="94828847"/>
<dbReference type="SMART" id="SM01372">
    <property type="entry name" value="E2F_TDP"/>
    <property type="match status" value="1"/>
</dbReference>
<proteinExistence type="inferred from homology"/>